<dbReference type="InParanoid" id="D2VNH2"/>
<dbReference type="AlphaFoldDB" id="D2VNH2"/>
<feature type="region of interest" description="Disordered" evidence="1">
    <location>
        <begin position="414"/>
        <end position="542"/>
    </location>
</feature>
<feature type="compositionally biased region" description="Basic and acidic residues" evidence="1">
    <location>
        <begin position="519"/>
        <end position="528"/>
    </location>
</feature>
<reference evidence="2 3" key="1">
    <citation type="journal article" date="2010" name="Cell">
        <title>The genome of Naegleria gruberi illuminates early eukaryotic versatility.</title>
        <authorList>
            <person name="Fritz-Laylin L.K."/>
            <person name="Prochnik S.E."/>
            <person name="Ginger M.L."/>
            <person name="Dacks J.B."/>
            <person name="Carpenter M.L."/>
            <person name="Field M.C."/>
            <person name="Kuo A."/>
            <person name="Paredez A."/>
            <person name="Chapman J."/>
            <person name="Pham J."/>
            <person name="Shu S."/>
            <person name="Neupane R."/>
            <person name="Cipriano M."/>
            <person name="Mancuso J."/>
            <person name="Tu H."/>
            <person name="Salamov A."/>
            <person name="Lindquist E."/>
            <person name="Shapiro H."/>
            <person name="Lucas S."/>
            <person name="Grigoriev I.V."/>
            <person name="Cande W.Z."/>
            <person name="Fulton C."/>
            <person name="Rokhsar D.S."/>
            <person name="Dawson S.C."/>
        </authorList>
    </citation>
    <scope>NUCLEOTIDE SEQUENCE [LARGE SCALE GENOMIC DNA]</scope>
    <source>
        <strain evidence="2 3">NEG-M</strain>
    </source>
</reference>
<name>D2VNH2_NAEGR</name>
<feature type="compositionally biased region" description="Polar residues" evidence="1">
    <location>
        <begin position="463"/>
        <end position="505"/>
    </location>
</feature>
<dbReference type="EMBL" id="GG738884">
    <property type="protein sequence ID" value="EFC41661.1"/>
    <property type="molecule type" value="Genomic_DNA"/>
</dbReference>
<feature type="compositionally biased region" description="Basic and acidic residues" evidence="1">
    <location>
        <begin position="418"/>
        <end position="441"/>
    </location>
</feature>
<protein>
    <submittedName>
        <fullName evidence="2">Predicted protein</fullName>
    </submittedName>
</protein>
<evidence type="ECO:0000256" key="1">
    <source>
        <dbReference type="SAM" id="MobiDB-lite"/>
    </source>
</evidence>
<accession>D2VNH2</accession>
<dbReference type="KEGG" id="ngr:NAEGRDRAFT_70497"/>
<evidence type="ECO:0000313" key="2">
    <source>
        <dbReference type="EMBL" id="EFC41661.1"/>
    </source>
</evidence>
<keyword evidence="3" id="KW-1185">Reference proteome</keyword>
<dbReference type="VEuPathDB" id="AmoebaDB:NAEGRDRAFT_70497"/>
<dbReference type="Proteomes" id="UP000006671">
    <property type="component" value="Unassembled WGS sequence"/>
</dbReference>
<sequence>MNQVQSNFFAPFLNVFSSTQKTNEKIPQHQPSAPILITEELDKTKSASGIEVFHHNKQVELLQQEQHQGEEIMDQRKELTKEITVNHHHMEDAQLSQNSFFVENVEDACEIPASQMEQLKRMEIPGFSNEESMMEIPIPSTQQLKAPEPSNSVSSITVTELVSTSVTLQSDNTEEEYTQRNESPSYVRVISTPHKRRTITGILSPDLEIPSRIPQKLEVTPSIIQSQEITSDNDSDDAMEDAPEIIPFSYRSGSVFSPSRYKNMAPPIVYLHSQNFHTQKAPSTPLQSSSINNNNTSAAKVASNQNTLEIKETPVKDIDEFQDLINRRNNRIEDESFDSSEDENEKYEAYMNRSLFRNPLHLEEHAFKKLEQRALPHHKKIIQARERRRQEEDQRSRTITTIEVETDIEITPDTMLEILKDPPLESRKRQIIEEKPKDNLKKQKTNPSQSSPNTTSSSETVTKNPTQKVLSSSSTTTKIQDSPKPVQTQPKPQESSKTVLQTQPVSQAQLQQSSNQSTKRIEKKPTEKPRKKANYSNWSAFL</sequence>
<proteinExistence type="predicted"/>
<feature type="compositionally biased region" description="Low complexity" evidence="1">
    <location>
        <begin position="506"/>
        <end position="517"/>
    </location>
</feature>
<dbReference type="GeneID" id="8851296"/>
<dbReference type="RefSeq" id="XP_002674405.1">
    <property type="nucleotide sequence ID" value="XM_002674359.1"/>
</dbReference>
<feature type="compositionally biased region" description="Low complexity" evidence="1">
    <location>
        <begin position="445"/>
        <end position="462"/>
    </location>
</feature>
<dbReference type="OrthoDB" id="10416325at2759"/>
<organism evidence="3">
    <name type="scientific">Naegleria gruberi</name>
    <name type="common">Amoeba</name>
    <dbReference type="NCBI Taxonomy" id="5762"/>
    <lineage>
        <taxon>Eukaryota</taxon>
        <taxon>Discoba</taxon>
        <taxon>Heterolobosea</taxon>
        <taxon>Tetramitia</taxon>
        <taxon>Eutetramitia</taxon>
        <taxon>Vahlkampfiidae</taxon>
        <taxon>Naegleria</taxon>
    </lineage>
</organism>
<evidence type="ECO:0000313" key="3">
    <source>
        <dbReference type="Proteomes" id="UP000006671"/>
    </source>
</evidence>
<gene>
    <name evidence="2" type="ORF">NAEGRDRAFT_70497</name>
</gene>